<feature type="region of interest" description="Disordered" evidence="1">
    <location>
        <begin position="131"/>
        <end position="154"/>
    </location>
</feature>
<feature type="compositionally biased region" description="Pro residues" evidence="1">
    <location>
        <begin position="143"/>
        <end position="154"/>
    </location>
</feature>
<sequence length="154" mass="16124">MGLQFLSRWALPASLALNVFLGTVLVMREPGPPPRPPGGGPPSPLHFVERLAADLPPADAAVLRAAIGRRAQEVEASHRVWTGLPERVAAALAAPAFDAQSLRAVLAEGRQAHGAVDEAVAEVILEAASAMSPEGRQAVARWRPPPPRGGPPPR</sequence>
<dbReference type="InterPro" id="IPR025961">
    <property type="entry name" value="Metal_resist"/>
</dbReference>
<dbReference type="RefSeq" id="WP_008620102.1">
    <property type="nucleotide sequence ID" value="NZ_AONQ01000059.1"/>
</dbReference>
<dbReference type="EMBL" id="AONQ01000059">
    <property type="protein sequence ID" value="EME68583.1"/>
    <property type="molecule type" value="Genomic_DNA"/>
</dbReference>
<name>M3A728_9PROT</name>
<dbReference type="PATRIC" id="fig|1244869.3.peg.3518"/>
<dbReference type="Pfam" id="PF13801">
    <property type="entry name" value="Metal_resist"/>
    <property type="match status" value="1"/>
</dbReference>
<dbReference type="AlphaFoldDB" id="M3A728"/>
<keyword evidence="3" id="KW-1185">Reference proteome</keyword>
<evidence type="ECO:0000256" key="1">
    <source>
        <dbReference type="SAM" id="MobiDB-lite"/>
    </source>
</evidence>
<reference evidence="2 3" key="1">
    <citation type="journal article" date="2014" name="Genome Announc.">
        <title>Draft Genome Sequence of Magnetospirillum sp. Strain SO-1, a Freshwater Magnetotactic Bacterium Isolated from the Ol'khovka River, Russia.</title>
        <authorList>
            <person name="Grouzdev D.S."/>
            <person name="Dziuba M.V."/>
            <person name="Sukhacheva M.S."/>
            <person name="Mardanov A.V."/>
            <person name="Beletskiy A.V."/>
            <person name="Kuznetsov B.B."/>
            <person name="Skryabin K.G."/>
        </authorList>
    </citation>
    <scope>NUCLEOTIDE SEQUENCE [LARGE SCALE GENOMIC DNA]</scope>
    <source>
        <strain evidence="2 3">SO-1</strain>
    </source>
</reference>
<evidence type="ECO:0000313" key="2">
    <source>
        <dbReference type="EMBL" id="EME68583.1"/>
    </source>
</evidence>
<comment type="caution">
    <text evidence="2">The sequence shown here is derived from an EMBL/GenBank/DDBJ whole genome shotgun (WGS) entry which is preliminary data.</text>
</comment>
<accession>M3A728</accession>
<evidence type="ECO:0000313" key="3">
    <source>
        <dbReference type="Proteomes" id="UP000011744"/>
    </source>
</evidence>
<gene>
    <name evidence="2" type="ORF">H261_17563</name>
</gene>
<dbReference type="OrthoDB" id="7361382at2"/>
<evidence type="ECO:0008006" key="4">
    <source>
        <dbReference type="Google" id="ProtNLM"/>
    </source>
</evidence>
<protein>
    <recommendedName>
        <fullName evidence="4">Periplasmic heavy metal sensor</fullName>
    </recommendedName>
</protein>
<dbReference type="Proteomes" id="UP000011744">
    <property type="component" value="Unassembled WGS sequence"/>
</dbReference>
<proteinExistence type="predicted"/>
<organism evidence="2 3">
    <name type="scientific">Paramagnetospirillum caucaseum</name>
    <dbReference type="NCBI Taxonomy" id="1244869"/>
    <lineage>
        <taxon>Bacteria</taxon>
        <taxon>Pseudomonadati</taxon>
        <taxon>Pseudomonadota</taxon>
        <taxon>Alphaproteobacteria</taxon>
        <taxon>Rhodospirillales</taxon>
        <taxon>Magnetospirillaceae</taxon>
        <taxon>Paramagnetospirillum</taxon>
    </lineage>
</organism>
<dbReference type="eggNOG" id="COG5612">
    <property type="taxonomic scope" value="Bacteria"/>
</dbReference>
<dbReference type="STRING" id="1244869.H261_17563"/>